<keyword evidence="4" id="KW-1185">Reference proteome</keyword>
<dbReference type="InterPro" id="IPR027417">
    <property type="entry name" value="P-loop_NTPase"/>
</dbReference>
<evidence type="ECO:0000313" key="3">
    <source>
        <dbReference type="EMBL" id="KIK57232.1"/>
    </source>
</evidence>
<feature type="region of interest" description="Disordered" evidence="1">
    <location>
        <begin position="294"/>
        <end position="323"/>
    </location>
</feature>
<dbReference type="Gene3D" id="3.40.50.300">
    <property type="entry name" value="P-loop containing nucleotide triphosphate hydrolases"/>
    <property type="match status" value="1"/>
</dbReference>
<evidence type="ECO:0000313" key="4">
    <source>
        <dbReference type="Proteomes" id="UP000053593"/>
    </source>
</evidence>
<dbReference type="HOGENOM" id="CLU_018003_2_1_1"/>
<dbReference type="InterPro" id="IPR006073">
    <property type="entry name" value="GTP-bd"/>
</dbReference>
<name>A0A0D0CGC8_9AGAR</name>
<gene>
    <name evidence="3" type="ORF">GYMLUDRAFT_204082</name>
</gene>
<reference evidence="3 4" key="1">
    <citation type="submission" date="2014-04" db="EMBL/GenBank/DDBJ databases">
        <title>Evolutionary Origins and Diversification of the Mycorrhizal Mutualists.</title>
        <authorList>
            <consortium name="DOE Joint Genome Institute"/>
            <consortium name="Mycorrhizal Genomics Consortium"/>
            <person name="Kohler A."/>
            <person name="Kuo A."/>
            <person name="Nagy L.G."/>
            <person name="Floudas D."/>
            <person name="Copeland A."/>
            <person name="Barry K.W."/>
            <person name="Cichocki N."/>
            <person name="Veneault-Fourrey C."/>
            <person name="LaButti K."/>
            <person name="Lindquist E.A."/>
            <person name="Lipzen A."/>
            <person name="Lundell T."/>
            <person name="Morin E."/>
            <person name="Murat C."/>
            <person name="Riley R."/>
            <person name="Ohm R."/>
            <person name="Sun H."/>
            <person name="Tunlid A."/>
            <person name="Henrissat B."/>
            <person name="Grigoriev I.V."/>
            <person name="Hibbett D.S."/>
            <person name="Martin F."/>
        </authorList>
    </citation>
    <scope>NUCLEOTIDE SEQUENCE [LARGE SCALE GENOMIC DNA]</scope>
    <source>
        <strain evidence="3 4">FD-317 M1</strain>
    </source>
</reference>
<dbReference type="AlphaFoldDB" id="A0A0D0CGC8"/>
<feature type="compositionally biased region" description="Basic and acidic residues" evidence="1">
    <location>
        <begin position="294"/>
        <end position="316"/>
    </location>
</feature>
<feature type="non-terminal residue" evidence="3">
    <location>
        <position position="1"/>
    </location>
</feature>
<accession>A0A0D0CGC8</accession>
<evidence type="ECO:0000256" key="1">
    <source>
        <dbReference type="SAM" id="MobiDB-lite"/>
    </source>
</evidence>
<evidence type="ECO:0000259" key="2">
    <source>
        <dbReference type="Pfam" id="PF01926"/>
    </source>
</evidence>
<feature type="domain" description="G" evidence="2">
    <location>
        <begin position="27"/>
        <end position="97"/>
    </location>
</feature>
<dbReference type="EMBL" id="KN834792">
    <property type="protein sequence ID" value="KIK57232.1"/>
    <property type="molecule type" value="Genomic_DNA"/>
</dbReference>
<dbReference type="OrthoDB" id="8954335at2759"/>
<organism evidence="3 4">
    <name type="scientific">Collybiopsis luxurians FD-317 M1</name>
    <dbReference type="NCBI Taxonomy" id="944289"/>
    <lineage>
        <taxon>Eukaryota</taxon>
        <taxon>Fungi</taxon>
        <taxon>Dikarya</taxon>
        <taxon>Basidiomycota</taxon>
        <taxon>Agaricomycotina</taxon>
        <taxon>Agaricomycetes</taxon>
        <taxon>Agaricomycetidae</taxon>
        <taxon>Agaricales</taxon>
        <taxon>Marasmiineae</taxon>
        <taxon>Omphalotaceae</taxon>
        <taxon>Collybiopsis</taxon>
        <taxon>Collybiopsis luxurians</taxon>
    </lineage>
</organism>
<dbReference type="Pfam" id="PF01926">
    <property type="entry name" value="MMR_HSR1"/>
    <property type="match status" value="1"/>
</dbReference>
<sequence length="323" mass="36764">MDTPRTKPSSDSDSEVSNATQNDDVIICVMGCTGTGKSLFIKLLTKDTSVKVSDSLESETSEVQLVRFVDRTSGRTVALVDTPGFDDSRKGITDTVVLKKITSFLLKQYDGKRKLNGLVYLHRITDTRFGGQSKINLRMFQNLCGPEAYKNVVVLTTFWDQISSPEVGDKREMELKDNFLNGLFGGGATFMRHNRTVERAQRVLRHVLTFVPTDIQIVKEIREEGKSLEETAAGSVHGAEVERLIAKHRQEIEKIREEMNRVKEDTASMKRDLEELRDEHMKKIAQLESERVDLKNGLEEETRNREVLPAEAEKEKSHHRQWL</sequence>
<dbReference type="GO" id="GO:0005525">
    <property type="term" value="F:GTP binding"/>
    <property type="evidence" value="ECO:0007669"/>
    <property type="project" value="InterPro"/>
</dbReference>
<dbReference type="SUPFAM" id="SSF52540">
    <property type="entry name" value="P-loop containing nucleoside triphosphate hydrolases"/>
    <property type="match status" value="1"/>
</dbReference>
<dbReference type="Proteomes" id="UP000053593">
    <property type="component" value="Unassembled WGS sequence"/>
</dbReference>
<proteinExistence type="predicted"/>
<protein>
    <recommendedName>
        <fullName evidence="2">G domain-containing protein</fullName>
    </recommendedName>
</protein>